<dbReference type="CDD" id="cd01561">
    <property type="entry name" value="CBS_like"/>
    <property type="match status" value="1"/>
</dbReference>
<feature type="domain" description="CBS" evidence="8">
    <location>
        <begin position="338"/>
        <end position="393"/>
    </location>
</feature>
<evidence type="ECO:0000256" key="2">
    <source>
        <dbReference type="ARBA" id="ARBA00007103"/>
    </source>
</evidence>
<dbReference type="FunFam" id="3.40.50.1100:FF:000118">
    <property type="entry name" value="Related to CYS4-cystathionine beta-synthase"/>
    <property type="match status" value="1"/>
</dbReference>
<protein>
    <recommendedName>
        <fullName evidence="4">Cysteine synthase B</fullName>
    </recommendedName>
    <alternativeName>
        <fullName evidence="5">O-acetylserine (thiol)-lyase B</fullName>
    </alternativeName>
    <alternativeName>
        <fullName evidence="6">O-acetylserine sulfhydrylase B</fullName>
    </alternativeName>
</protein>
<dbReference type="GO" id="GO:0016765">
    <property type="term" value="F:transferase activity, transferring alkyl or aryl (other than methyl) groups"/>
    <property type="evidence" value="ECO:0007669"/>
    <property type="project" value="UniProtKB-ARBA"/>
</dbReference>
<evidence type="ECO:0000259" key="8">
    <source>
        <dbReference type="PROSITE" id="PS51371"/>
    </source>
</evidence>
<reference evidence="9 10" key="1">
    <citation type="submission" date="2009-02" db="EMBL/GenBank/DDBJ databases">
        <title>Sequencing of the draft genome and assembly of Lutiella nitroferrum 2002.</title>
        <authorList>
            <consortium name="US DOE Joint Genome Institute (JGI-PGF)"/>
            <person name="Lucas S."/>
            <person name="Copeland A."/>
            <person name="Lapidus A."/>
            <person name="Glavina del Rio T."/>
            <person name="Tice H."/>
            <person name="Bruce D."/>
            <person name="Goodwin L."/>
            <person name="Pitluck S."/>
            <person name="Larimer F."/>
            <person name="Land M.L."/>
            <person name="Hauser L."/>
            <person name="Coates J.D."/>
        </authorList>
    </citation>
    <scope>NUCLEOTIDE SEQUENCE [LARGE SCALE GENOMIC DNA]</scope>
    <source>
        <strain evidence="9 10">2002</strain>
    </source>
</reference>
<dbReference type="Gene3D" id="3.10.580.10">
    <property type="entry name" value="CBS-domain"/>
    <property type="match status" value="1"/>
</dbReference>
<dbReference type="InterPro" id="IPR036052">
    <property type="entry name" value="TrpB-like_PALP_sf"/>
</dbReference>
<accession>B9Z5C8</accession>
<dbReference type="InterPro" id="IPR046342">
    <property type="entry name" value="CBS_dom_sf"/>
</dbReference>
<dbReference type="FunFam" id="3.40.50.1100:FF:000003">
    <property type="entry name" value="Cystathionine beta-synthase"/>
    <property type="match status" value="1"/>
</dbReference>
<dbReference type="InterPro" id="IPR001216">
    <property type="entry name" value="P-phosphate_BS"/>
</dbReference>
<comment type="caution">
    <text evidence="9">The sequence shown here is derived from an EMBL/GenBank/DDBJ whole genome shotgun (WGS) entry which is preliminary data.</text>
</comment>
<organism evidence="9 10">
    <name type="scientific">Pseudogulbenkiania ferrooxidans 2002</name>
    <dbReference type="NCBI Taxonomy" id="279714"/>
    <lineage>
        <taxon>Bacteria</taxon>
        <taxon>Pseudomonadati</taxon>
        <taxon>Pseudomonadota</taxon>
        <taxon>Betaproteobacteria</taxon>
        <taxon>Neisseriales</taxon>
        <taxon>Chromobacteriaceae</taxon>
        <taxon>Pseudogulbenkiania</taxon>
    </lineage>
</organism>
<dbReference type="InterPro" id="IPR001926">
    <property type="entry name" value="TrpB-like_PALP"/>
</dbReference>
<dbReference type="eggNOG" id="COG3620">
    <property type="taxonomic scope" value="Bacteria"/>
</dbReference>
<evidence type="ECO:0000256" key="5">
    <source>
        <dbReference type="ARBA" id="ARBA00078257"/>
    </source>
</evidence>
<dbReference type="Pfam" id="PF00291">
    <property type="entry name" value="PALP"/>
    <property type="match status" value="1"/>
</dbReference>
<dbReference type="SMART" id="SM00116">
    <property type="entry name" value="CBS"/>
    <property type="match status" value="1"/>
</dbReference>
<evidence type="ECO:0000313" key="9">
    <source>
        <dbReference type="EMBL" id="EEG07775.1"/>
    </source>
</evidence>
<evidence type="ECO:0000256" key="4">
    <source>
        <dbReference type="ARBA" id="ARBA00072081"/>
    </source>
</evidence>
<dbReference type="Proteomes" id="UP000003165">
    <property type="component" value="Unassembled WGS sequence"/>
</dbReference>
<dbReference type="Gene3D" id="3.40.50.1100">
    <property type="match status" value="2"/>
</dbReference>
<gene>
    <name evidence="9" type="ORF">FuraDRAFT_2563</name>
</gene>
<dbReference type="PROSITE" id="PS51371">
    <property type="entry name" value="CBS"/>
    <property type="match status" value="1"/>
</dbReference>
<name>B9Z5C8_9NEIS</name>
<dbReference type="InterPro" id="IPR050214">
    <property type="entry name" value="Cys_Synth/Cystath_Beta-Synth"/>
</dbReference>
<dbReference type="EMBL" id="ACIS01000007">
    <property type="protein sequence ID" value="EEG07775.1"/>
    <property type="molecule type" value="Genomic_DNA"/>
</dbReference>
<evidence type="ECO:0000256" key="7">
    <source>
        <dbReference type="PROSITE-ProRule" id="PRU00703"/>
    </source>
</evidence>
<dbReference type="eggNOG" id="COG0031">
    <property type="taxonomic scope" value="Bacteria"/>
</dbReference>
<dbReference type="RefSeq" id="WP_008954583.1">
    <property type="nucleotide sequence ID" value="NZ_ACIS01000007.1"/>
</dbReference>
<evidence type="ECO:0000256" key="3">
    <source>
        <dbReference type="ARBA" id="ARBA00022898"/>
    </source>
</evidence>
<evidence type="ECO:0000256" key="1">
    <source>
        <dbReference type="ARBA" id="ARBA00001933"/>
    </source>
</evidence>
<dbReference type="GO" id="GO:0006535">
    <property type="term" value="P:cysteine biosynthetic process from serine"/>
    <property type="evidence" value="ECO:0007669"/>
    <property type="project" value="InterPro"/>
</dbReference>
<dbReference type="SUPFAM" id="SSF53686">
    <property type="entry name" value="Tryptophan synthase beta subunit-like PLP-dependent enzymes"/>
    <property type="match status" value="1"/>
</dbReference>
<dbReference type="PANTHER" id="PTHR10314">
    <property type="entry name" value="CYSTATHIONINE BETA-SYNTHASE"/>
    <property type="match status" value="1"/>
</dbReference>
<dbReference type="PROSITE" id="PS00901">
    <property type="entry name" value="CYS_SYNTHASE"/>
    <property type="match status" value="1"/>
</dbReference>
<evidence type="ECO:0000256" key="6">
    <source>
        <dbReference type="ARBA" id="ARBA00079153"/>
    </source>
</evidence>
<keyword evidence="7" id="KW-0129">CBS domain</keyword>
<evidence type="ECO:0000313" key="10">
    <source>
        <dbReference type="Proteomes" id="UP000003165"/>
    </source>
</evidence>
<dbReference type="Pfam" id="PF00571">
    <property type="entry name" value="CBS"/>
    <property type="match status" value="1"/>
</dbReference>
<keyword evidence="3" id="KW-0663">Pyridoxal phosphate</keyword>
<dbReference type="SUPFAM" id="SSF54631">
    <property type="entry name" value="CBS-domain pair"/>
    <property type="match status" value="1"/>
</dbReference>
<dbReference type="AlphaFoldDB" id="B9Z5C8"/>
<comment type="cofactor">
    <cofactor evidence="1">
        <name>pyridoxal 5'-phosphate</name>
        <dbReference type="ChEBI" id="CHEBI:597326"/>
    </cofactor>
</comment>
<sequence>MKYESILDAIGHTPLVRLNRLTRQFDCAVYAKLEFMNPGGSVKDRIGQFMVGEAERRGEIAPGGTIVECTSGNTGMGLAMFAAARGYRTVFTIADKQSREKIDMLRAMGAEVIVCPTDLPPDHPRQYIEVARRLAVEIPGAFLCNQYHNPDNTRAHYVSTGPEIWHDTEGKITHFVCCMGTCGTISGIGRYLKEQNPAVQVIGVDPEGSILYDLFHSGREVEPHVYKLEGIGEDFVPGALDWSVIDDVIQVGDKDSFLMTRHLAHSEGIFAGGSSGAAILAALQVAERLGPGDLMVVLLPDGGRQYLGKIYNDDWMRANGYLEARPGLTVADVLRAKPPRALATAAPGDALRDALQRMRDLSCAQLPVFDGDELLGMLYRQDLINALLAGKALDALIVRELLREPLPVLEADAPFDEIARRVPSQVPALLVHTSAGYDIITKSDLLRALAADD</sequence>
<keyword evidence="10" id="KW-1185">Reference proteome</keyword>
<comment type="similarity">
    <text evidence="2">Belongs to the cysteine synthase/cystathionine beta-synthase family.</text>
</comment>
<proteinExistence type="inferred from homology"/>
<dbReference type="InterPro" id="IPR000644">
    <property type="entry name" value="CBS_dom"/>
</dbReference>